<reference evidence="4" key="2">
    <citation type="journal article" date="2019" name="Int. J. Syst. Evol. Microbiol.">
        <title>The Global Catalogue of Microorganisms (GCM) 10K type strain sequencing project: providing services to taxonomists for standard genome sequencing and annotation.</title>
        <authorList>
            <consortium name="The Broad Institute Genomics Platform"/>
            <consortium name="The Broad Institute Genome Sequencing Center for Infectious Disease"/>
            <person name="Wu L."/>
            <person name="Ma J."/>
        </authorList>
    </citation>
    <scope>NUCLEOTIDE SEQUENCE [LARGE SCALE GENOMIC DNA]</scope>
    <source>
        <strain evidence="4">CGMCC 1.18437</strain>
    </source>
</reference>
<dbReference type="EMBL" id="BNAJ01000013">
    <property type="protein sequence ID" value="GHF59497.1"/>
    <property type="molecule type" value="Genomic_DNA"/>
</dbReference>
<proteinExistence type="predicted"/>
<organism evidence="2 3">
    <name type="scientific">Deinococcus metalli</name>
    <dbReference type="NCBI Taxonomy" id="1141878"/>
    <lineage>
        <taxon>Bacteria</taxon>
        <taxon>Thermotogati</taxon>
        <taxon>Deinococcota</taxon>
        <taxon>Deinococci</taxon>
        <taxon>Deinococcales</taxon>
        <taxon>Deinococcaceae</taxon>
        <taxon>Deinococcus</taxon>
    </lineage>
</organism>
<gene>
    <name evidence="1" type="ORF">GCM10017781_39770</name>
    <name evidence="2" type="ORF">HNQ07_003860</name>
</gene>
<dbReference type="AlphaFoldDB" id="A0A7W8KHL4"/>
<evidence type="ECO:0000313" key="4">
    <source>
        <dbReference type="Proteomes" id="UP000619376"/>
    </source>
</evidence>
<dbReference type="Proteomes" id="UP000539473">
    <property type="component" value="Unassembled WGS sequence"/>
</dbReference>
<evidence type="ECO:0000313" key="1">
    <source>
        <dbReference type="EMBL" id="GHF59497.1"/>
    </source>
</evidence>
<dbReference type="Pfam" id="PF10127">
    <property type="entry name" value="RlaP"/>
    <property type="match status" value="1"/>
</dbReference>
<dbReference type="EMBL" id="JACHFK010000012">
    <property type="protein sequence ID" value="MBB5378354.1"/>
    <property type="molecule type" value="Genomic_DNA"/>
</dbReference>
<evidence type="ECO:0000313" key="3">
    <source>
        <dbReference type="Proteomes" id="UP000539473"/>
    </source>
</evidence>
<evidence type="ECO:0000313" key="2">
    <source>
        <dbReference type="EMBL" id="MBB5378354.1"/>
    </source>
</evidence>
<accession>A0A7W8KHL4</accession>
<dbReference type="Proteomes" id="UP000619376">
    <property type="component" value="Unassembled WGS sequence"/>
</dbReference>
<dbReference type="InterPro" id="IPR018775">
    <property type="entry name" value="RlaP"/>
</dbReference>
<dbReference type="PANTHER" id="PTHR34817">
    <property type="entry name" value="NUCLEOTIDYLTRANSFERASE"/>
    <property type="match status" value="1"/>
</dbReference>
<dbReference type="PANTHER" id="PTHR34817:SF2">
    <property type="entry name" value="NUCLEOTIDYLTRANSFERASE"/>
    <property type="match status" value="1"/>
</dbReference>
<reference evidence="1" key="1">
    <citation type="journal article" date="2014" name="Int. J. Syst. Evol. Microbiol.">
        <title>Complete genome of a new Firmicutes species belonging to the dominant human colonic microbiota ('Ruminococcus bicirculans') reveals two chromosomes and a selective capacity to utilize plant glucans.</title>
        <authorList>
            <consortium name="NISC Comparative Sequencing Program"/>
            <person name="Wegmann U."/>
            <person name="Louis P."/>
            <person name="Goesmann A."/>
            <person name="Henrissat B."/>
            <person name="Duncan S.H."/>
            <person name="Flint H.J."/>
        </authorList>
    </citation>
    <scope>NUCLEOTIDE SEQUENCE</scope>
    <source>
        <strain evidence="1">CGMCC 1.18437</strain>
    </source>
</reference>
<protein>
    <submittedName>
        <fullName evidence="1">Nucleotidyltransferase</fullName>
    </submittedName>
</protein>
<reference evidence="1" key="4">
    <citation type="submission" date="2024-05" db="EMBL/GenBank/DDBJ databases">
        <authorList>
            <person name="Sun Q."/>
            <person name="Zhou Y."/>
        </authorList>
    </citation>
    <scope>NUCLEOTIDE SEQUENCE</scope>
    <source>
        <strain evidence="1">CGMCC 1.18437</strain>
    </source>
</reference>
<reference evidence="2 3" key="3">
    <citation type="submission" date="2020-08" db="EMBL/GenBank/DDBJ databases">
        <title>Genomic Encyclopedia of Type Strains, Phase IV (KMG-IV): sequencing the most valuable type-strain genomes for metagenomic binning, comparative biology and taxonomic classification.</title>
        <authorList>
            <person name="Goeker M."/>
        </authorList>
    </citation>
    <scope>NUCLEOTIDE SEQUENCE [LARGE SCALE GENOMIC DNA]</scope>
    <source>
        <strain evidence="2 3">DSM 27521</strain>
    </source>
</reference>
<keyword evidence="4" id="KW-1185">Reference proteome</keyword>
<dbReference type="RefSeq" id="WP_184114787.1">
    <property type="nucleotide sequence ID" value="NZ_BNAJ01000013.1"/>
</dbReference>
<sequence length="293" mass="32829">MSLPPILPVGTSVTTKVALDGRPVGSVGTVVQAPGDLQHAYRIRFSDGAEVALPRRTFGVRRHDKNWLPSAERDLAPFVQYRCVVGSRAFGLDTAGSDTDLRGFFLPPARDDWSLEGVPEQLEHGEEVYWEARKFVLLALKANPNVLEVLYSPHVLTATPIARDLLDLRGAFLSRLVYQTYAGYVAGQFRRIEADLRQHGQVRWKHAMHLLRLLMGGTHLLQTGVVLLDVGAEREALLAIKRGEVPWPEVEAWRAALHREFEAAYAATTLPERPDYAAVQDWLIRARRAALEW</sequence>
<comment type="caution">
    <text evidence="2">The sequence shown here is derived from an EMBL/GenBank/DDBJ whole genome shotgun (WGS) entry which is preliminary data.</text>
</comment>
<name>A0A7W8KHL4_9DEIO</name>